<proteinExistence type="predicted"/>
<comment type="caution">
    <text evidence="3">The sequence shown here is derived from an EMBL/GenBank/DDBJ whole genome shotgun (WGS) entry which is preliminary data.</text>
</comment>
<gene>
    <name evidence="3" type="ORF">CXQ87_002017</name>
</gene>
<dbReference type="InterPro" id="IPR025207">
    <property type="entry name" value="Sim4_Fta4"/>
</dbReference>
<keyword evidence="1" id="KW-0175">Coiled coil</keyword>
<feature type="coiled-coil region" evidence="1">
    <location>
        <begin position="184"/>
        <end position="218"/>
    </location>
</feature>
<keyword evidence="4" id="KW-1185">Reference proteome</keyword>
<dbReference type="VEuPathDB" id="FungiDB:CXQ87_002017"/>
<dbReference type="AlphaFoldDB" id="A0A2V1A751"/>
<feature type="region of interest" description="Disordered" evidence="2">
    <location>
        <begin position="135"/>
        <end position="155"/>
    </location>
</feature>
<dbReference type="EMBL" id="PKFP01000001">
    <property type="protein sequence ID" value="PVH13899.1"/>
    <property type="molecule type" value="Genomic_DNA"/>
</dbReference>
<dbReference type="GO" id="GO:0031511">
    <property type="term" value="C:Mis6-Sim4 complex"/>
    <property type="evidence" value="ECO:0007669"/>
    <property type="project" value="InterPro"/>
</dbReference>
<reference evidence="3 4" key="1">
    <citation type="submission" date="2017-12" db="EMBL/GenBank/DDBJ databases">
        <title>Genome Sequence of the Amphotericin B-resistant Candida duobushaemulonii strain, B09383.</title>
        <authorList>
            <person name="Chow N.A."/>
            <person name="Gade L."/>
            <person name="Batra D."/>
            <person name="Rowe L.A."/>
            <person name="Loparev V.N."/>
            <person name="Litvintseva A.P."/>
        </authorList>
    </citation>
    <scope>NUCLEOTIDE SEQUENCE [LARGE SCALE GENOMIC DNA]</scope>
    <source>
        <strain evidence="3 4">B09383</strain>
    </source>
</reference>
<evidence type="ECO:0000256" key="2">
    <source>
        <dbReference type="SAM" id="MobiDB-lite"/>
    </source>
</evidence>
<dbReference type="Pfam" id="PF13093">
    <property type="entry name" value="FTA4"/>
    <property type="match status" value="1"/>
</dbReference>
<dbReference type="GeneID" id="37002017"/>
<evidence type="ECO:0000313" key="3">
    <source>
        <dbReference type="EMBL" id="PVH13899.1"/>
    </source>
</evidence>
<name>A0A2V1A751_9ASCO</name>
<organism evidence="3 4">
    <name type="scientific">Candidozyma duobushaemuli</name>
    <dbReference type="NCBI Taxonomy" id="1231522"/>
    <lineage>
        <taxon>Eukaryota</taxon>
        <taxon>Fungi</taxon>
        <taxon>Dikarya</taxon>
        <taxon>Ascomycota</taxon>
        <taxon>Saccharomycotina</taxon>
        <taxon>Pichiomycetes</taxon>
        <taxon>Metschnikowiaceae</taxon>
        <taxon>Candidozyma</taxon>
    </lineage>
</organism>
<dbReference type="Proteomes" id="UP000244406">
    <property type="component" value="Unassembled WGS sequence"/>
</dbReference>
<evidence type="ECO:0000313" key="4">
    <source>
        <dbReference type="Proteomes" id="UP000244406"/>
    </source>
</evidence>
<accession>A0A2V1A751</accession>
<evidence type="ECO:0000256" key="1">
    <source>
        <dbReference type="SAM" id="Coils"/>
    </source>
</evidence>
<sequence length="271" mass="31830">MSYLEIKRIVEEQISKVSQPVEITNEVRRVMDKYGIPEEKVKNGLLKVNLHIKRQNKHRFSKQVVHQLVQQIIKNEHDKLSKVNEQLQRVQQLVQPVIIPESQGGLSINERVSKLQELAEVLPEPAYLFALDAKENDEEEEEEVEEAAMDEDERDQEGLIVDDEARVERISRKKLEKEYAKAVQEEIKEDVASRKESNEELRQRYTDLREQLIQQSQALIYQQQKNEYLEMLAKKTETLREADFSDKDGLEAQITRFRILVEKLEYATSQS</sequence>
<protein>
    <submittedName>
        <fullName evidence="3">Uncharacterized protein</fullName>
    </submittedName>
</protein>
<dbReference type="RefSeq" id="XP_025334839.1">
    <property type="nucleotide sequence ID" value="XM_025480539.1"/>
</dbReference>